<evidence type="ECO:0000256" key="2">
    <source>
        <dbReference type="ARBA" id="ARBA00022723"/>
    </source>
</evidence>
<keyword evidence="5" id="KW-1185">Reference proteome</keyword>
<organism evidence="4 5">
    <name type="scientific">Novispirillum itersonii</name>
    <name type="common">Aquaspirillum itersonii</name>
    <dbReference type="NCBI Taxonomy" id="189"/>
    <lineage>
        <taxon>Bacteria</taxon>
        <taxon>Pseudomonadati</taxon>
        <taxon>Pseudomonadota</taxon>
        <taxon>Alphaproteobacteria</taxon>
        <taxon>Rhodospirillales</taxon>
        <taxon>Novispirillaceae</taxon>
        <taxon>Novispirillum</taxon>
    </lineage>
</organism>
<comment type="similarity">
    <text evidence="1">Belongs to the DinB family.</text>
</comment>
<dbReference type="EMBL" id="JACIIX010000005">
    <property type="protein sequence ID" value="MBB6210338.1"/>
    <property type="molecule type" value="Genomic_DNA"/>
</dbReference>
<proteinExistence type="inferred from homology"/>
<name>A0A7W9ZF48_NOVIT</name>
<feature type="binding site" evidence="3">
    <location>
        <position position="140"/>
    </location>
    <ligand>
        <name>a divalent metal cation</name>
        <dbReference type="ChEBI" id="CHEBI:60240"/>
    </ligand>
</feature>
<protein>
    <submittedName>
        <fullName evidence="4">Putative damage-inducible protein DinB</fullName>
    </submittedName>
</protein>
<sequence>MTSVAPSAILSTLRRLAAYKQWANTVTFADVLALPPEEITRQRQTRFGSIVHTLNHIWVVDDIFRHHLLGQPHGYTARNTDTPPDIAGLWGRVQQMDDWYVRTVEGWTEPDAAEEVAFTFVGGGDGRMTRQDILLHIVNHGTYHRGFVSDMMYQAGVTPTANDYSVFVKKIPT</sequence>
<reference evidence="4 5" key="1">
    <citation type="submission" date="2020-08" db="EMBL/GenBank/DDBJ databases">
        <title>Genomic Encyclopedia of Type Strains, Phase IV (KMG-IV): sequencing the most valuable type-strain genomes for metagenomic binning, comparative biology and taxonomic classification.</title>
        <authorList>
            <person name="Goeker M."/>
        </authorList>
    </citation>
    <scope>NUCLEOTIDE SEQUENCE [LARGE SCALE GENOMIC DNA]</scope>
    <source>
        <strain evidence="4 5">DSM 11590</strain>
    </source>
</reference>
<dbReference type="GO" id="GO:0046872">
    <property type="term" value="F:metal ion binding"/>
    <property type="evidence" value="ECO:0007669"/>
    <property type="project" value="UniProtKB-KW"/>
</dbReference>
<dbReference type="Proteomes" id="UP000544872">
    <property type="component" value="Unassembled WGS sequence"/>
</dbReference>
<dbReference type="InterPro" id="IPR034660">
    <property type="entry name" value="DinB/YfiT-like"/>
</dbReference>
<dbReference type="Gene3D" id="1.20.120.450">
    <property type="entry name" value="dinb family like domain"/>
    <property type="match status" value="1"/>
</dbReference>
<feature type="binding site" evidence="3">
    <location>
        <position position="56"/>
    </location>
    <ligand>
        <name>a divalent metal cation</name>
        <dbReference type="ChEBI" id="CHEBI:60240"/>
    </ligand>
</feature>
<dbReference type="PANTHER" id="PTHR37302">
    <property type="entry name" value="SLR1116 PROTEIN"/>
    <property type="match status" value="1"/>
</dbReference>
<dbReference type="Pfam" id="PF05163">
    <property type="entry name" value="DinB"/>
    <property type="match status" value="1"/>
</dbReference>
<gene>
    <name evidence="4" type="ORF">FHS48_001753</name>
</gene>
<dbReference type="AlphaFoldDB" id="A0A7W9ZF48"/>
<keyword evidence="2 3" id="KW-0479">Metal-binding</keyword>
<feature type="binding site" evidence="3">
    <location>
        <position position="144"/>
    </location>
    <ligand>
        <name>a divalent metal cation</name>
        <dbReference type="ChEBI" id="CHEBI:60240"/>
    </ligand>
</feature>
<accession>A0A7W9ZF48</accession>
<dbReference type="PANTHER" id="PTHR37302:SF1">
    <property type="entry name" value="PROTEIN DINB"/>
    <property type="match status" value="1"/>
</dbReference>
<dbReference type="InterPro" id="IPR007837">
    <property type="entry name" value="DinB"/>
</dbReference>
<comment type="caution">
    <text evidence="4">The sequence shown here is derived from an EMBL/GenBank/DDBJ whole genome shotgun (WGS) entry which is preliminary data.</text>
</comment>
<evidence type="ECO:0000256" key="3">
    <source>
        <dbReference type="PIRSR" id="PIRSR607837-1"/>
    </source>
</evidence>
<dbReference type="SUPFAM" id="SSF109854">
    <property type="entry name" value="DinB/YfiT-like putative metalloenzymes"/>
    <property type="match status" value="1"/>
</dbReference>
<dbReference type="RefSeq" id="WP_184263168.1">
    <property type="nucleotide sequence ID" value="NZ_JACIIX010000005.1"/>
</dbReference>
<evidence type="ECO:0000256" key="1">
    <source>
        <dbReference type="ARBA" id="ARBA00008635"/>
    </source>
</evidence>
<evidence type="ECO:0000313" key="4">
    <source>
        <dbReference type="EMBL" id="MBB6210338.1"/>
    </source>
</evidence>
<evidence type="ECO:0000313" key="5">
    <source>
        <dbReference type="Proteomes" id="UP000544872"/>
    </source>
</evidence>